<dbReference type="Gene3D" id="3.60.21.10">
    <property type="match status" value="1"/>
</dbReference>
<dbReference type="AlphaFoldDB" id="A0A1G8H9P0"/>
<proteinExistence type="predicted"/>
<evidence type="ECO:0000259" key="1">
    <source>
        <dbReference type="Pfam" id="PF00149"/>
    </source>
</evidence>
<dbReference type="PANTHER" id="PTHR31302:SF22">
    <property type="entry name" value="PHOSPHOESTERASE"/>
    <property type="match status" value="1"/>
</dbReference>
<name>A0A1G8H9P0_9CLOT</name>
<evidence type="ECO:0000313" key="2">
    <source>
        <dbReference type="EMBL" id="SDI03343.1"/>
    </source>
</evidence>
<sequence>MALYAISDLHLSLSGDKPMDVFSEEWKNHDMRIRENWLKKVKEEDTVLLAGDLSWSMKLQGGKEELDFVAGLPGRKIIIKGNHDYWWGSITKLNSMYDNMDFIQNNFFSYEDYAICGTRGWVIPGSSLFKEEDEKIFRREVLRLKMSLDAAKKKGFQKFIVMIHYPPVNETFKDSEFTDIFEEYGVEKVIYGHLHGKSLQRVMTGERKGVEYILTSCDYIGFDPVLIKT</sequence>
<dbReference type="RefSeq" id="WP_031573690.1">
    <property type="nucleotide sequence ID" value="NZ_FNDZ01000001.1"/>
</dbReference>
<dbReference type="InterPro" id="IPR014578">
    <property type="entry name" value="Pesterase_CT488"/>
</dbReference>
<dbReference type="SUPFAM" id="SSF56300">
    <property type="entry name" value="Metallo-dependent phosphatases"/>
    <property type="match status" value="1"/>
</dbReference>
<dbReference type="PIRSF" id="PIRSF033094">
    <property type="entry name" value="Pesterase_CT488"/>
    <property type="match status" value="1"/>
</dbReference>
<dbReference type="EMBL" id="FNDZ01000001">
    <property type="protein sequence ID" value="SDI03343.1"/>
    <property type="molecule type" value="Genomic_DNA"/>
</dbReference>
<evidence type="ECO:0000313" key="3">
    <source>
        <dbReference type="Proteomes" id="UP000183255"/>
    </source>
</evidence>
<dbReference type="GO" id="GO:0016787">
    <property type="term" value="F:hydrolase activity"/>
    <property type="evidence" value="ECO:0007669"/>
    <property type="project" value="InterPro"/>
</dbReference>
<reference evidence="2 3" key="1">
    <citation type="submission" date="2016-10" db="EMBL/GenBank/DDBJ databases">
        <authorList>
            <person name="de Groot N.N."/>
        </authorList>
    </citation>
    <scope>NUCLEOTIDE SEQUENCE [LARGE SCALE GENOMIC DNA]</scope>
    <source>
        <strain evidence="2 3">CGMCC 1.5058</strain>
    </source>
</reference>
<organism evidence="2 3">
    <name type="scientific">Proteiniclasticum ruminis</name>
    <dbReference type="NCBI Taxonomy" id="398199"/>
    <lineage>
        <taxon>Bacteria</taxon>
        <taxon>Bacillati</taxon>
        <taxon>Bacillota</taxon>
        <taxon>Clostridia</taxon>
        <taxon>Eubacteriales</taxon>
        <taxon>Clostridiaceae</taxon>
        <taxon>Proteiniclasticum</taxon>
    </lineage>
</organism>
<dbReference type="InterPro" id="IPR051158">
    <property type="entry name" value="Metallophosphoesterase_sf"/>
</dbReference>
<accession>A0A1G8H9P0</accession>
<dbReference type="InterPro" id="IPR029052">
    <property type="entry name" value="Metallo-depent_PP-like"/>
</dbReference>
<dbReference type="Proteomes" id="UP000183255">
    <property type="component" value="Unassembled WGS sequence"/>
</dbReference>
<gene>
    <name evidence="2" type="ORF">SAMN05421804_101516</name>
</gene>
<dbReference type="PANTHER" id="PTHR31302">
    <property type="entry name" value="TRANSMEMBRANE PROTEIN WITH METALLOPHOSPHOESTERASE DOMAIN-RELATED"/>
    <property type="match status" value="1"/>
</dbReference>
<protein>
    <recommendedName>
        <fullName evidence="1">Calcineurin-like phosphoesterase domain-containing protein</fullName>
    </recommendedName>
</protein>
<dbReference type="Pfam" id="PF00149">
    <property type="entry name" value="Metallophos"/>
    <property type="match status" value="1"/>
</dbReference>
<feature type="domain" description="Calcineurin-like phosphoesterase" evidence="1">
    <location>
        <begin position="3"/>
        <end position="196"/>
    </location>
</feature>
<dbReference type="InterPro" id="IPR004843">
    <property type="entry name" value="Calcineurin-like_PHP"/>
</dbReference>